<reference evidence="1" key="1">
    <citation type="submission" date="2023-07" db="EMBL/GenBank/DDBJ databases">
        <authorList>
            <person name="Pelsma A.J. K."/>
        </authorList>
    </citation>
    <scope>NUCLEOTIDE SEQUENCE</scope>
</reference>
<organism evidence="1">
    <name type="scientific">freshwater sediment metagenome</name>
    <dbReference type="NCBI Taxonomy" id="556182"/>
    <lineage>
        <taxon>unclassified sequences</taxon>
        <taxon>metagenomes</taxon>
        <taxon>ecological metagenomes</taxon>
    </lineage>
</organism>
<protein>
    <submittedName>
        <fullName evidence="1">Uncharacterized protein</fullName>
    </submittedName>
</protein>
<dbReference type="PROSITE" id="PS51257">
    <property type="entry name" value="PROKAR_LIPOPROTEIN"/>
    <property type="match status" value="1"/>
</dbReference>
<proteinExistence type="predicted"/>
<evidence type="ECO:0000313" key="1">
    <source>
        <dbReference type="EMBL" id="CAJ0883667.1"/>
    </source>
</evidence>
<dbReference type="AlphaFoldDB" id="A0AA48M232"/>
<sequence length="159" mass="16818">MRVSKVSSPISALMSIGMAASLLASCSSTAPDPGVQSGVPSIPSTIAPDSLVGRWGVAAYHRDSDRPRTESEARRQCSNAYTIKRGPNGGVMMHLADEPEIQELVLKGSPSGVTYLGLPGAAATASDREIVTVSDNSFTVRWVSPDNSTRYGTMVYIRC</sequence>
<dbReference type="EMBL" id="OY288114">
    <property type="protein sequence ID" value="CAJ0883667.1"/>
    <property type="molecule type" value="Genomic_DNA"/>
</dbReference>
<accession>A0AA48M232</accession>
<name>A0AA48M232_9ZZZZ</name>
<gene>
    <name evidence="1" type="ORF">AMST5_03453</name>
</gene>